<dbReference type="Pfam" id="PF01946">
    <property type="entry name" value="Thi4"/>
    <property type="match status" value="1"/>
</dbReference>
<feature type="binding site" evidence="6">
    <location>
        <position position="289"/>
    </location>
    <ligand>
        <name>substrate</name>
    </ligand>
</feature>
<keyword evidence="8" id="KW-1185">Reference proteome</keyword>
<dbReference type="Gene3D" id="3.50.50.60">
    <property type="entry name" value="FAD/NAD(P)-binding domain"/>
    <property type="match status" value="1"/>
</dbReference>
<feature type="binding site" evidence="6">
    <location>
        <position position="88"/>
    </location>
    <ligand>
        <name>substrate</name>
    </ligand>
</feature>
<keyword evidence="4 6" id="KW-0408">Iron</keyword>
<dbReference type="GO" id="GO:0005829">
    <property type="term" value="C:cytosol"/>
    <property type="evidence" value="ECO:0007669"/>
    <property type="project" value="UniProtKB-UniRule"/>
</dbReference>
<dbReference type="Proteomes" id="UP001303647">
    <property type="component" value="Unassembled WGS sequence"/>
</dbReference>
<evidence type="ECO:0000256" key="5">
    <source>
        <dbReference type="ARBA" id="ARBA00023027"/>
    </source>
</evidence>
<dbReference type="InterPro" id="IPR027495">
    <property type="entry name" value="Sti35"/>
</dbReference>
<sequence>MAPSAISPSQQHAQLAVGPKKVKEAAASVEERTAGLTKPLAEMLGNWDNFSFAPIRESTVSRAMTRRYFADLDTHAESDIIIIGAGSCGLSAAYTLGKLRPDLRITVIEAGVSPGGGAWLGGQLFSAMVMRKPADVFLREVGVPFEDEGDYVVVKHAALFTSTVLARVLAMDNVKLFNATTVEDLITRPDEDGETKAGVRIAGVVTNWTLVSMHHDDQSCMDPNTINAPVIISTTGHDGPFGAFSVKRLVSMKQLEQLGGMRGLDMQRAEDAIVKNTREIVPGLIVGGMELSEIDGANRMGPTFGAMALSGVKAAEEAIRVFDLRKKQNAI</sequence>
<organism evidence="7 8">
    <name type="scientific">Corynascus novoguineensis</name>
    <dbReference type="NCBI Taxonomy" id="1126955"/>
    <lineage>
        <taxon>Eukaryota</taxon>
        <taxon>Fungi</taxon>
        <taxon>Dikarya</taxon>
        <taxon>Ascomycota</taxon>
        <taxon>Pezizomycotina</taxon>
        <taxon>Sordariomycetes</taxon>
        <taxon>Sordariomycetidae</taxon>
        <taxon>Sordariales</taxon>
        <taxon>Chaetomiaceae</taxon>
        <taxon>Corynascus</taxon>
    </lineage>
</organism>
<comment type="function">
    <text evidence="6">Involved in biosynthesis of the thiamine precursor thiazole. Catalyzes the conversion of NAD and glycine to adenosine diphosphate 5-(2-hydroxyethyl)-4-methylthiazole-2-carboxylic acid (ADT), an adenylated thiazole intermediate. The reaction includes an iron-dependent sulfide transfer from a conserved cysteine residue of the protein to a thiazole intermediate. The enzyme can only undergo a single turnover, which suggests it is a suicide enzyme. May have additional roles in adaptation to various stress conditions and in DNA damage tolerance.</text>
</comment>
<dbReference type="SUPFAM" id="SSF51905">
    <property type="entry name" value="FAD/NAD(P)-binding domain"/>
    <property type="match status" value="1"/>
</dbReference>
<dbReference type="PANTHER" id="PTHR43422:SF3">
    <property type="entry name" value="THIAMINE THIAZOLE SYNTHASE"/>
    <property type="match status" value="1"/>
</dbReference>
<keyword evidence="5 6" id="KW-0520">NAD</keyword>
<dbReference type="InterPro" id="IPR002922">
    <property type="entry name" value="Thi4_fam"/>
</dbReference>
<comment type="PTM">
    <text evidence="6">During the catalytic reaction, a sulfide is transferred from Cys-220 to a reaction intermediate, generating a dehydroalanine residue.</text>
</comment>
<evidence type="ECO:0000313" key="7">
    <source>
        <dbReference type="EMBL" id="KAK4247182.1"/>
    </source>
</evidence>
<comment type="cofactor">
    <cofactor evidence="6">
        <name>Fe cation</name>
        <dbReference type="ChEBI" id="CHEBI:24875"/>
    </cofactor>
    <text evidence="6">Binds 1 Fe cation per subunit.</text>
</comment>
<keyword evidence="1 6" id="KW-0808">Transferase</keyword>
<comment type="subunit">
    <text evidence="6">Homooctamer.</text>
</comment>
<feature type="binding site" evidence="6">
    <location>
        <position position="182"/>
    </location>
    <ligand>
        <name>substrate</name>
    </ligand>
</feature>
<keyword evidence="6" id="KW-0963">Cytoplasm</keyword>
<dbReference type="Gene3D" id="6.10.250.2840">
    <property type="match status" value="1"/>
</dbReference>
<feature type="binding site" evidence="6">
    <location>
        <position position="237"/>
    </location>
    <ligand>
        <name>substrate</name>
    </ligand>
</feature>
<reference evidence="7" key="1">
    <citation type="journal article" date="2023" name="Mol. Phylogenet. Evol.">
        <title>Genome-scale phylogeny and comparative genomics of the fungal order Sordariales.</title>
        <authorList>
            <person name="Hensen N."/>
            <person name="Bonometti L."/>
            <person name="Westerberg I."/>
            <person name="Brannstrom I.O."/>
            <person name="Guillou S."/>
            <person name="Cros-Aarteil S."/>
            <person name="Calhoun S."/>
            <person name="Haridas S."/>
            <person name="Kuo A."/>
            <person name="Mondo S."/>
            <person name="Pangilinan J."/>
            <person name="Riley R."/>
            <person name="LaButti K."/>
            <person name="Andreopoulos B."/>
            <person name="Lipzen A."/>
            <person name="Chen C."/>
            <person name="Yan M."/>
            <person name="Daum C."/>
            <person name="Ng V."/>
            <person name="Clum A."/>
            <person name="Steindorff A."/>
            <person name="Ohm R.A."/>
            <person name="Martin F."/>
            <person name="Silar P."/>
            <person name="Natvig D.O."/>
            <person name="Lalanne C."/>
            <person name="Gautier V."/>
            <person name="Ament-Velasquez S.L."/>
            <person name="Kruys A."/>
            <person name="Hutchinson M.I."/>
            <person name="Powell A.J."/>
            <person name="Barry K."/>
            <person name="Miller A.N."/>
            <person name="Grigoriev I.V."/>
            <person name="Debuchy R."/>
            <person name="Gladieux P."/>
            <person name="Hiltunen Thoren M."/>
            <person name="Johannesson H."/>
        </authorList>
    </citation>
    <scope>NUCLEOTIDE SEQUENCE</scope>
    <source>
        <strain evidence="7">CBS 359.72</strain>
    </source>
</reference>
<dbReference type="EC" id="2.4.2.60" evidence="6"/>
<dbReference type="EMBL" id="MU857659">
    <property type="protein sequence ID" value="KAK4247182.1"/>
    <property type="molecule type" value="Genomic_DNA"/>
</dbReference>
<feature type="binding site" evidence="6">
    <location>
        <position position="222"/>
    </location>
    <ligand>
        <name>substrate</name>
    </ligand>
</feature>
<keyword evidence="3 6" id="KW-0784">Thiamine biosynthesis</keyword>
<dbReference type="HAMAP" id="MF_03158">
    <property type="entry name" value="THI4"/>
    <property type="match status" value="1"/>
</dbReference>
<dbReference type="GO" id="GO:0005506">
    <property type="term" value="F:iron ion binding"/>
    <property type="evidence" value="ECO:0007669"/>
    <property type="project" value="UniProtKB-UniRule"/>
</dbReference>
<dbReference type="GO" id="GO:0052837">
    <property type="term" value="P:thiazole biosynthetic process"/>
    <property type="evidence" value="ECO:0007669"/>
    <property type="project" value="UniProtKB-UniRule"/>
</dbReference>
<dbReference type="GO" id="GO:0009228">
    <property type="term" value="P:thiamine biosynthetic process"/>
    <property type="evidence" value="ECO:0007669"/>
    <property type="project" value="UniProtKB-UniRule"/>
</dbReference>
<evidence type="ECO:0000256" key="4">
    <source>
        <dbReference type="ARBA" id="ARBA00023004"/>
    </source>
</evidence>
<keyword evidence="6" id="KW-0539">Nucleus</keyword>
<feature type="binding site" evidence="6">
    <location>
        <position position="117"/>
    </location>
    <ligand>
        <name>substrate</name>
    </ligand>
</feature>
<dbReference type="PANTHER" id="PTHR43422">
    <property type="entry name" value="THIAMINE THIAZOLE SYNTHASE"/>
    <property type="match status" value="1"/>
</dbReference>
<dbReference type="GO" id="GO:0160205">
    <property type="term" value="F:cysteine-dependent adenosine diphosphate thiazole synthase activity"/>
    <property type="evidence" value="ECO:0007669"/>
    <property type="project" value="UniProtKB-EC"/>
</dbReference>
<gene>
    <name evidence="7" type="ORF">C7999DRAFT_14747</name>
</gene>
<proteinExistence type="inferred from homology"/>
<evidence type="ECO:0000256" key="1">
    <source>
        <dbReference type="ARBA" id="ARBA00022679"/>
    </source>
</evidence>
<comment type="catalytic activity">
    <reaction evidence="6">
        <text>[ADP-thiazole synthase]-L-cysteine + glycine + NAD(+) = [ADP-thiazole synthase]-dehydroalanine + ADP-5-ethyl-4-methylthiazole-2-carboxylate + nicotinamide + 3 H2O + 2 H(+)</text>
        <dbReference type="Rhea" id="RHEA:55708"/>
        <dbReference type="Rhea" id="RHEA-COMP:14264"/>
        <dbReference type="Rhea" id="RHEA-COMP:14265"/>
        <dbReference type="ChEBI" id="CHEBI:15377"/>
        <dbReference type="ChEBI" id="CHEBI:15378"/>
        <dbReference type="ChEBI" id="CHEBI:17154"/>
        <dbReference type="ChEBI" id="CHEBI:29950"/>
        <dbReference type="ChEBI" id="CHEBI:57305"/>
        <dbReference type="ChEBI" id="CHEBI:57540"/>
        <dbReference type="ChEBI" id="CHEBI:90873"/>
        <dbReference type="ChEBI" id="CHEBI:139151"/>
        <dbReference type="EC" id="2.4.2.60"/>
    </reaction>
</comment>
<feature type="binding site" evidence="6">
    <location>
        <begin position="299"/>
        <end position="301"/>
    </location>
    <ligand>
        <name>substrate</name>
    </ligand>
</feature>
<comment type="caution">
    <text evidence="7">The sequence shown here is derived from an EMBL/GenBank/DDBJ whole genome shotgun (WGS) entry which is preliminary data.</text>
</comment>
<evidence type="ECO:0000256" key="2">
    <source>
        <dbReference type="ARBA" id="ARBA00022723"/>
    </source>
</evidence>
<evidence type="ECO:0000256" key="3">
    <source>
        <dbReference type="ARBA" id="ARBA00022977"/>
    </source>
</evidence>
<dbReference type="NCBIfam" id="TIGR00292">
    <property type="entry name" value="sulfide-dependent adenosine diphosphate thiazole synthase"/>
    <property type="match status" value="1"/>
</dbReference>
<dbReference type="AlphaFoldDB" id="A0AAN7CTY0"/>
<reference evidence="7" key="2">
    <citation type="submission" date="2023-05" db="EMBL/GenBank/DDBJ databases">
        <authorList>
            <consortium name="Lawrence Berkeley National Laboratory"/>
            <person name="Steindorff A."/>
            <person name="Hensen N."/>
            <person name="Bonometti L."/>
            <person name="Westerberg I."/>
            <person name="Brannstrom I.O."/>
            <person name="Guillou S."/>
            <person name="Cros-Aarteil S."/>
            <person name="Calhoun S."/>
            <person name="Haridas S."/>
            <person name="Kuo A."/>
            <person name="Mondo S."/>
            <person name="Pangilinan J."/>
            <person name="Riley R."/>
            <person name="Labutti K."/>
            <person name="Andreopoulos B."/>
            <person name="Lipzen A."/>
            <person name="Chen C."/>
            <person name="Yanf M."/>
            <person name="Daum C."/>
            <person name="Ng V."/>
            <person name="Clum A."/>
            <person name="Ohm R."/>
            <person name="Martin F."/>
            <person name="Silar P."/>
            <person name="Natvig D."/>
            <person name="Lalanne C."/>
            <person name="Gautier V."/>
            <person name="Ament-Velasquez S.L."/>
            <person name="Kruys A."/>
            <person name="Hutchinson M.I."/>
            <person name="Powell A.J."/>
            <person name="Barry K."/>
            <person name="Miller A.N."/>
            <person name="Grigoriev I.V."/>
            <person name="Debuchy R."/>
            <person name="Gladieux P."/>
            <person name="Thoren M.H."/>
            <person name="Johannesson H."/>
        </authorList>
    </citation>
    <scope>NUCLEOTIDE SEQUENCE</scope>
    <source>
        <strain evidence="7">CBS 359.72</strain>
    </source>
</reference>
<dbReference type="GO" id="GO:0005634">
    <property type="term" value="C:nucleus"/>
    <property type="evidence" value="ECO:0007669"/>
    <property type="project" value="UniProtKB-SubCell"/>
</dbReference>
<evidence type="ECO:0000256" key="6">
    <source>
        <dbReference type="HAMAP-Rule" id="MF_03158"/>
    </source>
</evidence>
<comment type="similarity">
    <text evidence="6">Belongs to the THI4 family.</text>
</comment>
<accession>A0AAN7CTY0</accession>
<feature type="modified residue" description="2,3-didehydroalanine (Cys)" evidence="6">
    <location>
        <position position="220"/>
    </location>
</feature>
<evidence type="ECO:0000313" key="8">
    <source>
        <dbReference type="Proteomes" id="UP001303647"/>
    </source>
</evidence>
<name>A0AAN7CTY0_9PEZI</name>
<dbReference type="InterPro" id="IPR036188">
    <property type="entry name" value="FAD/NAD-bd_sf"/>
</dbReference>
<comment type="subcellular location">
    <subcellularLocation>
        <location evidence="6">Cytoplasm</location>
    </subcellularLocation>
    <subcellularLocation>
        <location evidence="6">Nucleus</location>
    </subcellularLocation>
</comment>
<keyword evidence="2 6" id="KW-0479">Metal-binding</keyword>
<protein>
    <recommendedName>
        <fullName evidence="6">Thiamine thiazole synthase</fullName>
    </recommendedName>
    <alternativeName>
        <fullName evidence="6">Thiazole biosynthetic enzyme</fullName>
        <ecNumber evidence="6">2.4.2.60</ecNumber>
    </alternativeName>
</protein>
<feature type="binding site" evidence="6">
    <location>
        <begin position="109"/>
        <end position="110"/>
    </location>
    <ligand>
        <name>substrate</name>
    </ligand>
</feature>